<dbReference type="Proteomes" id="UP000000559">
    <property type="component" value="Chromosome 2"/>
</dbReference>
<proteinExistence type="predicted"/>
<name>A0A1D8PGJ3_CANAL</name>
<keyword evidence="4" id="KW-1185">Reference proteome</keyword>
<dbReference type="EMBL" id="CP017624">
    <property type="protein sequence ID" value="AOW27262.1"/>
    <property type="molecule type" value="Genomic_DNA"/>
</dbReference>
<reference evidence="3 4" key="3">
    <citation type="journal article" date="2013" name="Genome Biol.">
        <title>Assembly of a phased diploid Candida albicans genome facilitates allele-specific measurements and provides a simple model for repeat and indel structure.</title>
        <authorList>
            <person name="Muzzey D."/>
            <person name="Schwartz K."/>
            <person name="Weissman J.S."/>
            <person name="Sherlock G."/>
        </authorList>
    </citation>
    <scope>NUCLEOTIDE SEQUENCE [LARGE SCALE GENOMIC DNA]</scope>
    <source>
        <strain evidence="4">SC5314 / ATCC MYA-2876</strain>
    </source>
</reference>
<gene>
    <name evidence="3" type="ordered locus">CAALFM_C202220CA</name>
    <name evidence="2" type="ordered locus">orf19.9113</name>
</gene>
<evidence type="ECO:0000313" key="4">
    <source>
        <dbReference type="Proteomes" id="UP000000559"/>
    </source>
</evidence>
<feature type="compositionally biased region" description="Acidic residues" evidence="1">
    <location>
        <begin position="309"/>
        <end position="318"/>
    </location>
</feature>
<dbReference type="AlphaFoldDB" id="A0A1D8PGJ3"/>
<dbReference type="VEuPathDB" id="FungiDB:C2_02220C_A"/>
<dbReference type="STRING" id="237561.A0A1D8PGJ3"/>
<protein>
    <submittedName>
        <fullName evidence="3">Uncharacterized protein</fullName>
    </submittedName>
</protein>
<organism evidence="3 4">
    <name type="scientific">Candida albicans (strain SC5314 / ATCC MYA-2876)</name>
    <name type="common">Yeast</name>
    <dbReference type="NCBI Taxonomy" id="237561"/>
    <lineage>
        <taxon>Eukaryota</taxon>
        <taxon>Fungi</taxon>
        <taxon>Dikarya</taxon>
        <taxon>Ascomycota</taxon>
        <taxon>Saccharomycotina</taxon>
        <taxon>Pichiomycetes</taxon>
        <taxon>Debaryomycetaceae</taxon>
        <taxon>Candida/Lodderomyces clade</taxon>
        <taxon>Candida</taxon>
    </lineage>
</organism>
<dbReference type="KEGG" id="cal:CAALFM_C202220CA"/>
<dbReference type="InParanoid" id="A0A1D8PGJ3"/>
<evidence type="ECO:0000313" key="3">
    <source>
        <dbReference type="EMBL" id="AOW27262.1"/>
    </source>
</evidence>
<reference evidence="3 4" key="2">
    <citation type="journal article" date="2007" name="Genome Biol.">
        <title>Assembly of the Candida albicans genome into sixteen supercontigs aligned on the eight chromosomes.</title>
        <authorList>
            <person name="van het Hoog M."/>
            <person name="Rast T.J."/>
            <person name="Martchenko M."/>
            <person name="Grindle S."/>
            <person name="Dignard D."/>
            <person name="Hogues H."/>
            <person name="Cuomo C."/>
            <person name="Berriman M."/>
            <person name="Scherer S."/>
            <person name="Magee B.B."/>
            <person name="Whiteway M."/>
            <person name="Chibana H."/>
            <person name="Nantel A."/>
            <person name="Magee P.T."/>
        </authorList>
    </citation>
    <scope>GENOME REANNOTATION</scope>
    <source>
        <strain evidence="4">SC5314 / ATCC MYA-2876</strain>
    </source>
</reference>
<accession>A0A1D8PGJ3</accession>
<feature type="compositionally biased region" description="Acidic residues" evidence="1">
    <location>
        <begin position="343"/>
        <end position="352"/>
    </location>
</feature>
<dbReference type="OrthoDB" id="4025237at2759"/>
<dbReference type="RefSeq" id="XP_722583.2">
    <property type="nucleotide sequence ID" value="XM_717490.2"/>
</dbReference>
<evidence type="ECO:0000313" key="2">
    <source>
        <dbReference type="CGD" id="CAL0000199237"/>
    </source>
</evidence>
<evidence type="ECO:0000256" key="1">
    <source>
        <dbReference type="SAM" id="MobiDB-lite"/>
    </source>
</evidence>
<dbReference type="GeneID" id="3635774"/>
<feature type="region of interest" description="Disordered" evidence="1">
    <location>
        <begin position="305"/>
        <end position="355"/>
    </location>
</feature>
<dbReference type="CGD" id="CAL0000199237">
    <property type="gene designation" value="orf19.9113"/>
</dbReference>
<dbReference type="eggNOG" id="ENOG502T5KA">
    <property type="taxonomic scope" value="Eukaryota"/>
</dbReference>
<dbReference type="GO" id="GO:0071444">
    <property type="term" value="P:cellular response to pheromone"/>
    <property type="evidence" value="ECO:0000315"/>
    <property type="project" value="CGD"/>
</dbReference>
<sequence length="399" mass="45337">MSSFVEVKPDFVFSQYEISIIKSIWRSLDLNNPLNLKDFYYTVSAAINSTGTVTTNGVVSPKRDKFTSLIITQQDIANTISDYQVEEFIEVATSLIHHLEFGKEFPENELVQLSKRNQRIYKIYYKQYLTLGNSLMEAIEDFTNLLVGKSKRIFSRFLSILLSAILYYSNDISFVDTTTTNSNNTLNINLTATPTTTHSNASIYSELSYSMLSLNTDNTSTSAATTAEAIILEEIIKPPQLIEIQPSLPSDIDEQSQPVQSTPEDVEYAEDATITNSIYTNNTVDNGDANSGFFDSSYDYLNSFAISPDNDDDDDEYDNGQSLHEREIVGKKQQKNKSKVVYEEEEDDDDFDDTKSIVSTMSNLSSFKKWGIIRRKKSHKDKFRSSKKFIHKNILRSEK</sequence>
<reference evidence="3 4" key="1">
    <citation type="journal article" date="2004" name="Proc. Natl. Acad. Sci. U.S.A.">
        <title>The diploid genome sequence of Candida albicans.</title>
        <authorList>
            <person name="Jones T."/>
            <person name="Federspiel N.A."/>
            <person name="Chibana H."/>
            <person name="Dungan J."/>
            <person name="Kalman S."/>
            <person name="Magee B.B."/>
            <person name="Newport G."/>
            <person name="Thorstenson Y.R."/>
            <person name="Agabian N."/>
            <person name="Magee P.T."/>
            <person name="Davis R.W."/>
            <person name="Scherer S."/>
        </authorList>
    </citation>
    <scope>NUCLEOTIDE SEQUENCE [LARGE SCALE GENOMIC DNA]</scope>
    <source>
        <strain evidence="4">SC5314 / ATCC MYA-2876</strain>
    </source>
</reference>